<gene>
    <name evidence="2" type="ORF">QVD17_35135</name>
</gene>
<dbReference type="PANTHER" id="PTHR46364">
    <property type="entry name" value="OS08G0421900 PROTEIN"/>
    <property type="match status" value="1"/>
</dbReference>
<dbReference type="InterPro" id="IPR043151">
    <property type="entry name" value="BAH_sf"/>
</dbReference>
<sequence length="161" mass="18263">MKEVFLSDHRDVQSADTIEGKCTVHTFKSYTKLDAVGNDDYFSRFEYISATGEFNSNKAVVYVDVAFIHCIASVRCLIILMNFNSRIDPLINASVIKTGFILLVICSNCFRHTTANPADELHSRIDPLKTRNQVFLASEQIHTAGPCMFLSRRFIDVVEKY</sequence>
<comment type="caution">
    <text evidence="2">The sequence shown here is derived from an EMBL/GenBank/DDBJ whole genome shotgun (WGS) entry which is preliminary data.</text>
</comment>
<dbReference type="AlphaFoldDB" id="A0AAD8K0U8"/>
<organism evidence="2 3">
    <name type="scientific">Tagetes erecta</name>
    <name type="common">African marigold</name>
    <dbReference type="NCBI Taxonomy" id="13708"/>
    <lineage>
        <taxon>Eukaryota</taxon>
        <taxon>Viridiplantae</taxon>
        <taxon>Streptophyta</taxon>
        <taxon>Embryophyta</taxon>
        <taxon>Tracheophyta</taxon>
        <taxon>Spermatophyta</taxon>
        <taxon>Magnoliopsida</taxon>
        <taxon>eudicotyledons</taxon>
        <taxon>Gunneridae</taxon>
        <taxon>Pentapetalae</taxon>
        <taxon>asterids</taxon>
        <taxon>campanulids</taxon>
        <taxon>Asterales</taxon>
        <taxon>Asteraceae</taxon>
        <taxon>Asteroideae</taxon>
        <taxon>Heliantheae alliance</taxon>
        <taxon>Tageteae</taxon>
        <taxon>Tagetes</taxon>
    </lineage>
</organism>
<accession>A0AAD8K0U8</accession>
<keyword evidence="3" id="KW-1185">Reference proteome</keyword>
<dbReference type="EMBL" id="JAUHHV010000009">
    <property type="protein sequence ID" value="KAK1413363.1"/>
    <property type="molecule type" value="Genomic_DNA"/>
</dbReference>
<protein>
    <recommendedName>
        <fullName evidence="1">BAH domain-containing protein</fullName>
    </recommendedName>
</protein>
<reference evidence="2" key="1">
    <citation type="journal article" date="2023" name="bioRxiv">
        <title>Improved chromosome-level genome assembly for marigold (Tagetes erecta).</title>
        <authorList>
            <person name="Jiang F."/>
            <person name="Yuan L."/>
            <person name="Wang S."/>
            <person name="Wang H."/>
            <person name="Xu D."/>
            <person name="Wang A."/>
            <person name="Fan W."/>
        </authorList>
    </citation>
    <scope>NUCLEOTIDE SEQUENCE</scope>
    <source>
        <strain evidence="2">WSJ</strain>
        <tissue evidence="2">Leaf</tissue>
    </source>
</reference>
<dbReference type="Proteomes" id="UP001229421">
    <property type="component" value="Unassembled WGS sequence"/>
</dbReference>
<proteinExistence type="predicted"/>
<dbReference type="PROSITE" id="PS51038">
    <property type="entry name" value="BAH"/>
    <property type="match status" value="1"/>
</dbReference>
<evidence type="ECO:0000313" key="2">
    <source>
        <dbReference type="EMBL" id="KAK1413363.1"/>
    </source>
</evidence>
<dbReference type="GO" id="GO:0003682">
    <property type="term" value="F:chromatin binding"/>
    <property type="evidence" value="ECO:0007669"/>
    <property type="project" value="InterPro"/>
</dbReference>
<name>A0AAD8K0U8_TARER</name>
<dbReference type="Gene3D" id="2.30.30.490">
    <property type="match status" value="1"/>
</dbReference>
<feature type="domain" description="BAH" evidence="1">
    <location>
        <begin position="1"/>
        <end position="58"/>
    </location>
</feature>
<evidence type="ECO:0000313" key="3">
    <source>
        <dbReference type="Proteomes" id="UP001229421"/>
    </source>
</evidence>
<evidence type="ECO:0000259" key="1">
    <source>
        <dbReference type="PROSITE" id="PS51038"/>
    </source>
</evidence>
<dbReference type="InterPro" id="IPR001025">
    <property type="entry name" value="BAH_dom"/>
</dbReference>